<sequence>MVHPTNLFRSDSERDQGFSAPVGNYFNDIDCGITALPCLTQRLRLQKLANLSVFIIVLSLLGLVQGIISTYFKGTSHLWFSHYNFPSFVEEWFVFFNEIFVGIFALCISYWGNRIHRATWIGALTMLIAVAGGILAIPEIYNPFTKVEITSAIKGPALCDTENEEVFTKDLLDSEGFNEVTFGYFFVFQIVFSMVTVAYISLGLSYIDDHISSKHSPALLGLSLATLEFGKQVGIYFAWIPYVLTLFSIFSSPIWIILIIITFLIGVALAMFPKILPNLVIKKSVNSLVSLASGGRVSFDMEETEHSFFKTLGSLLRNKILLLNILSFVFIQSALTNFSLVSKYFNQSKYHVPVEIKDSTGYSDPDIIQFTTNLLRQPLVAISLVTCGMIISKLRPKAKYLVIWNITAFLLVMIIFASSMFWNCTKGIYNEHKHAITIPFCSSKCNCPHAEPFQPVCVDGKTFFSPCLAGCKNYSVATQVYHDCSCGAIVTKGSCDQDNCKFVLAFAQVNNIIINGLVASTIVVNFLITFRSVSVKYKATAIGLELTFLGIIPFIPIKLIYHFVANIFCEIQVQKGCQYFSENFPTVIAIVTITIMFGGVIISCVLLYFINDLNIYSSEFSNHVTPERHHNIHVEVSNNSGTSEEHRSMEENSPFIKQLGERIRNRLQRPHSRQDRIKSYIDEGDLVPSLQTATISPSPSATISASENNINQAELGEQAAAGPDTRPSSRNNKRNSKASGESDMSSLYKFADNIVDVSDDSEPDPTIKISEGKIVLHVSPQINVTKSKRPKHEHLVLIAPSSIQPRRPAPVPEFLKVTNI</sequence>
<evidence type="ECO:0000256" key="7">
    <source>
        <dbReference type="ARBA" id="ARBA00023157"/>
    </source>
</evidence>
<keyword evidence="3" id="KW-1003">Cell membrane</keyword>
<dbReference type="Pfam" id="PF07648">
    <property type="entry name" value="Kazal_2"/>
    <property type="match status" value="1"/>
</dbReference>
<dbReference type="OrthoDB" id="5062115at2759"/>
<dbReference type="Gene3D" id="1.20.1250.20">
    <property type="entry name" value="MFS general substrate transporter like domains"/>
    <property type="match status" value="1"/>
</dbReference>
<evidence type="ECO:0000256" key="2">
    <source>
        <dbReference type="ARBA" id="ARBA00009657"/>
    </source>
</evidence>
<dbReference type="GO" id="GO:0016323">
    <property type="term" value="C:basolateral plasma membrane"/>
    <property type="evidence" value="ECO:0007669"/>
    <property type="project" value="TreeGrafter"/>
</dbReference>
<evidence type="ECO:0000313" key="12">
    <source>
        <dbReference type="Proteomes" id="UP001153712"/>
    </source>
</evidence>
<feature type="region of interest" description="Disordered" evidence="8">
    <location>
        <begin position="718"/>
        <end position="744"/>
    </location>
</feature>
<proteinExistence type="inferred from homology"/>
<dbReference type="GO" id="GO:0015347">
    <property type="term" value="F:sodium-independent organic anion transmembrane transporter activity"/>
    <property type="evidence" value="ECO:0007669"/>
    <property type="project" value="TreeGrafter"/>
</dbReference>
<keyword evidence="5 9" id="KW-1133">Transmembrane helix</keyword>
<accession>A0A9N9THE1</accession>
<evidence type="ECO:0000256" key="4">
    <source>
        <dbReference type="ARBA" id="ARBA00022692"/>
    </source>
</evidence>
<evidence type="ECO:0000256" key="5">
    <source>
        <dbReference type="ARBA" id="ARBA00022989"/>
    </source>
</evidence>
<dbReference type="GO" id="GO:0043252">
    <property type="term" value="P:sodium-independent organic anion transport"/>
    <property type="evidence" value="ECO:0007669"/>
    <property type="project" value="TreeGrafter"/>
</dbReference>
<dbReference type="SUPFAM" id="SSF103473">
    <property type="entry name" value="MFS general substrate transporter"/>
    <property type="match status" value="1"/>
</dbReference>
<organism evidence="11 12">
    <name type="scientific">Phyllotreta striolata</name>
    <name type="common">Striped flea beetle</name>
    <name type="synonym">Crioceris striolata</name>
    <dbReference type="NCBI Taxonomy" id="444603"/>
    <lineage>
        <taxon>Eukaryota</taxon>
        <taxon>Metazoa</taxon>
        <taxon>Ecdysozoa</taxon>
        <taxon>Arthropoda</taxon>
        <taxon>Hexapoda</taxon>
        <taxon>Insecta</taxon>
        <taxon>Pterygota</taxon>
        <taxon>Neoptera</taxon>
        <taxon>Endopterygota</taxon>
        <taxon>Coleoptera</taxon>
        <taxon>Polyphaga</taxon>
        <taxon>Cucujiformia</taxon>
        <taxon>Chrysomeloidea</taxon>
        <taxon>Chrysomelidae</taxon>
        <taxon>Galerucinae</taxon>
        <taxon>Alticini</taxon>
        <taxon>Phyllotreta</taxon>
    </lineage>
</organism>
<dbReference type="Proteomes" id="UP001153712">
    <property type="component" value="Chromosome 10"/>
</dbReference>
<evidence type="ECO:0000256" key="9">
    <source>
        <dbReference type="SAM" id="Phobius"/>
    </source>
</evidence>
<comment type="subcellular location">
    <subcellularLocation>
        <location evidence="1">Cell membrane</location>
        <topology evidence="1">Multi-pass membrane protein</topology>
    </subcellularLocation>
</comment>
<dbReference type="AlphaFoldDB" id="A0A9N9THE1"/>
<evidence type="ECO:0000256" key="8">
    <source>
        <dbReference type="SAM" id="MobiDB-lite"/>
    </source>
</evidence>
<feature type="transmembrane region" description="Helical" evidence="9">
    <location>
        <begin position="542"/>
        <end position="564"/>
    </location>
</feature>
<reference evidence="11" key="1">
    <citation type="submission" date="2022-01" db="EMBL/GenBank/DDBJ databases">
        <authorList>
            <person name="King R."/>
        </authorList>
    </citation>
    <scope>NUCLEOTIDE SEQUENCE</scope>
</reference>
<name>A0A9N9THE1_PHYSR</name>
<evidence type="ECO:0000256" key="3">
    <source>
        <dbReference type="ARBA" id="ARBA00022475"/>
    </source>
</evidence>
<feature type="transmembrane region" description="Helical" evidence="9">
    <location>
        <begin position="118"/>
        <end position="137"/>
    </location>
</feature>
<dbReference type="EMBL" id="OU900103">
    <property type="protein sequence ID" value="CAG9855220.1"/>
    <property type="molecule type" value="Genomic_DNA"/>
</dbReference>
<feature type="transmembrane region" description="Helical" evidence="9">
    <location>
        <begin position="512"/>
        <end position="530"/>
    </location>
</feature>
<feature type="transmembrane region" description="Helical" evidence="9">
    <location>
        <begin position="584"/>
        <end position="610"/>
    </location>
</feature>
<protein>
    <recommendedName>
        <fullName evidence="10">Kazal-like domain-containing protein</fullName>
    </recommendedName>
</protein>
<feature type="transmembrane region" description="Helical" evidence="9">
    <location>
        <begin position="182"/>
        <end position="207"/>
    </location>
</feature>
<dbReference type="Pfam" id="PF03137">
    <property type="entry name" value="OATP"/>
    <property type="match status" value="1"/>
</dbReference>
<evidence type="ECO:0000259" key="10">
    <source>
        <dbReference type="Pfam" id="PF07648"/>
    </source>
</evidence>
<comment type="similarity">
    <text evidence="2">Belongs to the organo anion transporter (TC 2.A.60) family.</text>
</comment>
<feature type="transmembrane region" description="Helical" evidence="9">
    <location>
        <begin position="254"/>
        <end position="272"/>
    </location>
</feature>
<dbReference type="InterPro" id="IPR002350">
    <property type="entry name" value="Kazal_dom"/>
</dbReference>
<feature type="transmembrane region" description="Helical" evidence="9">
    <location>
        <begin position="92"/>
        <end position="111"/>
    </location>
</feature>
<dbReference type="InterPro" id="IPR036259">
    <property type="entry name" value="MFS_trans_sf"/>
</dbReference>
<keyword evidence="12" id="KW-1185">Reference proteome</keyword>
<gene>
    <name evidence="11" type="ORF">PHYEVI_LOCUS1676</name>
</gene>
<keyword evidence="6 9" id="KW-0472">Membrane</keyword>
<evidence type="ECO:0000256" key="1">
    <source>
        <dbReference type="ARBA" id="ARBA00004651"/>
    </source>
</evidence>
<dbReference type="PANTHER" id="PTHR11388:SF158">
    <property type="entry name" value="ORGANIC ANION TRANSPORTING POLYPEPTIDE 33EB"/>
    <property type="match status" value="1"/>
</dbReference>
<keyword evidence="7" id="KW-1015">Disulfide bond</keyword>
<feature type="transmembrane region" description="Helical" evidence="9">
    <location>
        <begin position="401"/>
        <end position="422"/>
    </location>
</feature>
<dbReference type="InterPro" id="IPR004156">
    <property type="entry name" value="OATP"/>
</dbReference>
<keyword evidence="4 9" id="KW-0812">Transmembrane</keyword>
<evidence type="ECO:0000256" key="6">
    <source>
        <dbReference type="ARBA" id="ARBA00023136"/>
    </source>
</evidence>
<feature type="domain" description="Kazal-like" evidence="10">
    <location>
        <begin position="443"/>
        <end position="486"/>
    </location>
</feature>
<feature type="transmembrane region" description="Helical" evidence="9">
    <location>
        <begin position="320"/>
        <end position="340"/>
    </location>
</feature>
<evidence type="ECO:0000313" key="11">
    <source>
        <dbReference type="EMBL" id="CAG9855220.1"/>
    </source>
</evidence>
<feature type="transmembrane region" description="Helical" evidence="9">
    <location>
        <begin position="51"/>
        <end position="72"/>
    </location>
</feature>
<dbReference type="PANTHER" id="PTHR11388">
    <property type="entry name" value="ORGANIC ANION TRANSPORTER"/>
    <property type="match status" value="1"/>
</dbReference>